<proteinExistence type="predicted"/>
<reference evidence="2" key="1">
    <citation type="submission" date="2018-08" db="EMBL/GenBank/DDBJ databases">
        <title>Mucilaginibacter sp. MYSH2.</title>
        <authorList>
            <person name="Seo T."/>
        </authorList>
    </citation>
    <scope>NUCLEOTIDE SEQUENCE [LARGE SCALE GENOMIC DNA]</scope>
    <source>
        <strain evidence="2">KIRAN</strain>
    </source>
</reference>
<gene>
    <name evidence="1" type="ORF">D1627_15965</name>
</gene>
<dbReference type="Proteomes" id="UP000266005">
    <property type="component" value="Unassembled WGS sequence"/>
</dbReference>
<accession>A0A399RUE4</accession>
<dbReference type="OrthoDB" id="940928at2"/>
<dbReference type="AlphaFoldDB" id="A0A399RUE4"/>
<organism evidence="1 2">
    <name type="scientific">Pontibacter oryzae</name>
    <dbReference type="NCBI Taxonomy" id="2304593"/>
    <lineage>
        <taxon>Bacteria</taxon>
        <taxon>Pseudomonadati</taxon>
        <taxon>Bacteroidota</taxon>
        <taxon>Cytophagia</taxon>
        <taxon>Cytophagales</taxon>
        <taxon>Hymenobacteraceae</taxon>
        <taxon>Pontibacter</taxon>
    </lineage>
</organism>
<dbReference type="SUPFAM" id="SSF56925">
    <property type="entry name" value="OMPA-like"/>
    <property type="match status" value="1"/>
</dbReference>
<protein>
    <submittedName>
        <fullName evidence="1">Thrombospondin type 3 repeat-containing protein</fullName>
    </submittedName>
</protein>
<keyword evidence="2" id="KW-1185">Reference proteome</keyword>
<sequence length="242" mass="26315">MLFPWDASAQYNNRSRRNGTQIPESGNIVVLVGAGVAGVKSDICGSLGCNEFGPVVSVGALYKLTPNFGISGTIDYVKLGANEKDPRQTSNISFESEVLAFSATAVLNLWDSYAGSGNYRSSRKRFAVPYIRGGVGAIYYTPTSYPGEGNLDDSQTTYDPEREYPAIAAVIPFGGGIRFRINNEFSIAPELMYQITTTDFLDNIGPRLGNPGNTDHYGIAVVKLQYTPVLKNKIFSKKPQSR</sequence>
<dbReference type="InterPro" id="IPR011250">
    <property type="entry name" value="OMP/PagP_B-barrel"/>
</dbReference>
<name>A0A399RUE4_9BACT</name>
<comment type="caution">
    <text evidence="1">The sequence shown here is derived from an EMBL/GenBank/DDBJ whole genome shotgun (WGS) entry which is preliminary data.</text>
</comment>
<evidence type="ECO:0000313" key="1">
    <source>
        <dbReference type="EMBL" id="RIJ34491.1"/>
    </source>
</evidence>
<dbReference type="EMBL" id="QWGE01000005">
    <property type="protein sequence ID" value="RIJ34491.1"/>
    <property type="molecule type" value="Genomic_DNA"/>
</dbReference>
<evidence type="ECO:0000313" key="2">
    <source>
        <dbReference type="Proteomes" id="UP000266005"/>
    </source>
</evidence>